<feature type="domain" description="Alpha-D-phosphohexomutase alpha/beta/alpha" evidence="9">
    <location>
        <begin position="233"/>
        <end position="333"/>
    </location>
</feature>
<dbReference type="CDD" id="cd05799">
    <property type="entry name" value="PGM2"/>
    <property type="match status" value="1"/>
</dbReference>
<dbReference type="InterPro" id="IPR005845">
    <property type="entry name" value="A-D-PHexomutase_a/b/a-II"/>
</dbReference>
<dbReference type="OrthoDB" id="9806956at2"/>
<keyword evidence="6 11" id="KW-0413">Isomerase</keyword>
<protein>
    <submittedName>
        <fullName evidence="11">Phosphoglucomutase</fullName>
        <ecNumber evidence="11">5.4.2.2</ecNumber>
    </submittedName>
</protein>
<feature type="domain" description="Alpha-D-phosphohexomutase alpha/beta/alpha" evidence="10">
    <location>
        <begin position="346"/>
        <end position="466"/>
    </location>
</feature>
<evidence type="ECO:0000259" key="9">
    <source>
        <dbReference type="Pfam" id="PF02879"/>
    </source>
</evidence>
<dbReference type="Pfam" id="PF02879">
    <property type="entry name" value="PGM_PMM_II"/>
    <property type="match status" value="1"/>
</dbReference>
<organism evidence="11 12">
    <name type="scientific">Maioricimonas rarisocia</name>
    <dbReference type="NCBI Taxonomy" id="2528026"/>
    <lineage>
        <taxon>Bacteria</taxon>
        <taxon>Pseudomonadati</taxon>
        <taxon>Planctomycetota</taxon>
        <taxon>Planctomycetia</taxon>
        <taxon>Planctomycetales</taxon>
        <taxon>Planctomycetaceae</taxon>
        <taxon>Maioricimonas</taxon>
    </lineage>
</organism>
<evidence type="ECO:0000256" key="2">
    <source>
        <dbReference type="ARBA" id="ARBA00010231"/>
    </source>
</evidence>
<evidence type="ECO:0000256" key="6">
    <source>
        <dbReference type="ARBA" id="ARBA00023235"/>
    </source>
</evidence>
<dbReference type="InterPro" id="IPR005846">
    <property type="entry name" value="A-D-PHexomutase_a/b/a-III"/>
</dbReference>
<keyword evidence="12" id="KW-1185">Reference proteome</keyword>
<feature type="domain" description="Alpha-D-phosphohexomutase alpha/beta/alpha" evidence="8">
    <location>
        <begin position="70"/>
        <end position="205"/>
    </location>
</feature>
<dbReference type="PANTHER" id="PTHR45745:SF1">
    <property type="entry name" value="PHOSPHOGLUCOMUTASE 2B-RELATED"/>
    <property type="match status" value="1"/>
</dbReference>
<keyword evidence="5" id="KW-0460">Magnesium</keyword>
<dbReference type="GO" id="GO:0006166">
    <property type="term" value="P:purine ribonucleoside salvage"/>
    <property type="evidence" value="ECO:0007669"/>
    <property type="project" value="TreeGrafter"/>
</dbReference>
<dbReference type="GO" id="GO:0005975">
    <property type="term" value="P:carbohydrate metabolic process"/>
    <property type="evidence" value="ECO:0007669"/>
    <property type="project" value="InterPro"/>
</dbReference>
<dbReference type="Pfam" id="PF02880">
    <property type="entry name" value="PGM_PMM_III"/>
    <property type="match status" value="1"/>
</dbReference>
<sequence length="612" mass="67269">MPYSEEKLRHALQDVQQAVASEHLSTPAAENLTHWLKEPPYRRYFDDITATIDAGEFRKLEDLFWQQIPFGTGGRRGRMSKFGSATMNARTIAESAHGLAVYCKEATGSDQPRAVIACDTRNRSIEFSRLTATTLAAHGLKVYLFKSHRSTPLLSFAVRHLGCDVGVMLTASHNPPSDNGFKAYWNTGGQVLPPHDKGIIDCVASAGEIPEIDLDKAIEKGLIEIVGESVDNAYIDSVLAQSLSAERRLTALYSPLHGVGATNCFAILQRAGFDGIELFEPHSEADGEFPNVPDHLPNPERPQVFEPMFERGAEIGAEILLASDPDADRLGVCVRNTDGQYVHLTGNRIGVLLTDYILRKRSTRGDLSPQHYVVETLVTTPLVGDIARSHDVRIIDNLLVGFKYIGQTMDLEGPDKFVFGTEESLGYLAGQYARDKDAGIAALYLAECAAELKQEGKSLLDRLDELYVEHGYYLEDQISKVCEGSEGSRQIAALMSAFRLRPPKDVAGVTLTRVRDFGQHEIRSLPVNEVVEELPEPIGNVLIFEAESEGRAVRIAVRPSGTEPKIKFYVFAQTDCGGADELPQVKASTEKLLEDVKTSLKDWIDATLAGQA</sequence>
<evidence type="ECO:0000313" key="11">
    <source>
        <dbReference type="EMBL" id="QDU36429.1"/>
    </source>
</evidence>
<comment type="similarity">
    <text evidence="2">Belongs to the phosphohexose mutase family.</text>
</comment>
<feature type="domain" description="Alpha-D-phosphohexomutase C-terminal" evidence="7">
    <location>
        <begin position="529"/>
        <end position="574"/>
    </location>
</feature>
<dbReference type="GO" id="GO:0000287">
    <property type="term" value="F:magnesium ion binding"/>
    <property type="evidence" value="ECO:0007669"/>
    <property type="project" value="InterPro"/>
</dbReference>
<dbReference type="InterPro" id="IPR016055">
    <property type="entry name" value="A-D-PHexomutase_a/b/a-I/II/III"/>
</dbReference>
<dbReference type="EC" id="5.4.2.2" evidence="11"/>
<dbReference type="PROSITE" id="PS00710">
    <property type="entry name" value="PGM_PMM"/>
    <property type="match status" value="1"/>
</dbReference>
<dbReference type="PANTHER" id="PTHR45745">
    <property type="entry name" value="PHOSPHOMANNOMUTASE 45A"/>
    <property type="match status" value="1"/>
</dbReference>
<keyword evidence="4" id="KW-0479">Metal-binding</keyword>
<evidence type="ECO:0000259" key="7">
    <source>
        <dbReference type="Pfam" id="PF00408"/>
    </source>
</evidence>
<comment type="cofactor">
    <cofactor evidence="1">
        <name>Mg(2+)</name>
        <dbReference type="ChEBI" id="CHEBI:18420"/>
    </cofactor>
</comment>
<evidence type="ECO:0000256" key="1">
    <source>
        <dbReference type="ARBA" id="ARBA00001946"/>
    </source>
</evidence>
<dbReference type="KEGG" id="mri:Mal4_07150"/>
<dbReference type="Proteomes" id="UP000320496">
    <property type="component" value="Chromosome"/>
</dbReference>
<dbReference type="GO" id="GO:0004614">
    <property type="term" value="F:phosphoglucomutase activity"/>
    <property type="evidence" value="ECO:0007669"/>
    <property type="project" value="UniProtKB-EC"/>
</dbReference>
<evidence type="ECO:0000256" key="5">
    <source>
        <dbReference type="ARBA" id="ARBA00022842"/>
    </source>
</evidence>
<gene>
    <name evidence="11" type="primary">pgcA</name>
    <name evidence="11" type="ORF">Mal4_07150</name>
</gene>
<evidence type="ECO:0000313" key="12">
    <source>
        <dbReference type="Proteomes" id="UP000320496"/>
    </source>
</evidence>
<dbReference type="RefSeq" id="WP_145367091.1">
    <property type="nucleotide sequence ID" value="NZ_CP036275.1"/>
</dbReference>
<dbReference type="InterPro" id="IPR016066">
    <property type="entry name" value="A-D-PHexomutase_CS"/>
</dbReference>
<proteinExistence type="inferred from homology"/>
<keyword evidence="3" id="KW-0597">Phosphoprotein</keyword>
<name>A0A517Z1X6_9PLAN</name>
<dbReference type="AlphaFoldDB" id="A0A517Z1X6"/>
<evidence type="ECO:0000256" key="3">
    <source>
        <dbReference type="ARBA" id="ARBA00022553"/>
    </source>
</evidence>
<dbReference type="InterPro" id="IPR005843">
    <property type="entry name" value="A-D-PHexomutase_C"/>
</dbReference>
<dbReference type="Pfam" id="PF00408">
    <property type="entry name" value="PGM_PMM_IV"/>
    <property type="match status" value="1"/>
</dbReference>
<dbReference type="SUPFAM" id="SSF53738">
    <property type="entry name" value="Phosphoglucomutase, first 3 domains"/>
    <property type="match status" value="3"/>
</dbReference>
<dbReference type="SUPFAM" id="SSF55957">
    <property type="entry name" value="Phosphoglucomutase, C-terminal domain"/>
    <property type="match status" value="1"/>
</dbReference>
<dbReference type="GO" id="GO:0008973">
    <property type="term" value="F:phosphopentomutase activity"/>
    <property type="evidence" value="ECO:0007669"/>
    <property type="project" value="TreeGrafter"/>
</dbReference>
<reference evidence="11 12" key="1">
    <citation type="submission" date="2019-02" db="EMBL/GenBank/DDBJ databases">
        <title>Deep-cultivation of Planctomycetes and their phenomic and genomic characterization uncovers novel biology.</title>
        <authorList>
            <person name="Wiegand S."/>
            <person name="Jogler M."/>
            <person name="Boedeker C."/>
            <person name="Pinto D."/>
            <person name="Vollmers J."/>
            <person name="Rivas-Marin E."/>
            <person name="Kohn T."/>
            <person name="Peeters S.H."/>
            <person name="Heuer A."/>
            <person name="Rast P."/>
            <person name="Oberbeckmann S."/>
            <person name="Bunk B."/>
            <person name="Jeske O."/>
            <person name="Meyerdierks A."/>
            <person name="Storesund J.E."/>
            <person name="Kallscheuer N."/>
            <person name="Luecker S."/>
            <person name="Lage O.M."/>
            <person name="Pohl T."/>
            <person name="Merkel B.J."/>
            <person name="Hornburger P."/>
            <person name="Mueller R.-W."/>
            <person name="Bruemmer F."/>
            <person name="Labrenz M."/>
            <person name="Spormann A.M."/>
            <person name="Op den Camp H."/>
            <person name="Overmann J."/>
            <person name="Amann R."/>
            <person name="Jetten M.S.M."/>
            <person name="Mascher T."/>
            <person name="Medema M.H."/>
            <person name="Devos D.P."/>
            <person name="Kaster A.-K."/>
            <person name="Ovreas L."/>
            <person name="Rohde M."/>
            <person name="Galperin M.Y."/>
            <person name="Jogler C."/>
        </authorList>
    </citation>
    <scope>NUCLEOTIDE SEQUENCE [LARGE SCALE GENOMIC DNA]</scope>
    <source>
        <strain evidence="11 12">Mal4</strain>
    </source>
</reference>
<dbReference type="EMBL" id="CP036275">
    <property type="protein sequence ID" value="QDU36429.1"/>
    <property type="molecule type" value="Genomic_DNA"/>
</dbReference>
<dbReference type="InterPro" id="IPR005844">
    <property type="entry name" value="A-D-PHexomutase_a/b/a-I"/>
</dbReference>
<dbReference type="Pfam" id="PF02878">
    <property type="entry name" value="PGM_PMM_I"/>
    <property type="match status" value="1"/>
</dbReference>
<accession>A0A517Z1X6</accession>
<evidence type="ECO:0000259" key="10">
    <source>
        <dbReference type="Pfam" id="PF02880"/>
    </source>
</evidence>
<dbReference type="InterPro" id="IPR036900">
    <property type="entry name" value="A-D-PHexomutase_C_sf"/>
</dbReference>
<evidence type="ECO:0000259" key="8">
    <source>
        <dbReference type="Pfam" id="PF02878"/>
    </source>
</evidence>
<evidence type="ECO:0000256" key="4">
    <source>
        <dbReference type="ARBA" id="ARBA00022723"/>
    </source>
</evidence>
<dbReference type="Gene3D" id="3.40.120.10">
    <property type="entry name" value="Alpha-D-Glucose-1,6-Bisphosphate, subunit A, domain 3"/>
    <property type="match status" value="3"/>
</dbReference>